<dbReference type="PANTHER" id="PTHR30589:SF0">
    <property type="entry name" value="PHOSPHATIDYLGLYCEROL--PROLIPOPROTEIN DIACYLGLYCERYL TRANSFERASE"/>
    <property type="match status" value="1"/>
</dbReference>
<comment type="function">
    <text evidence="7">Catalyzes the transfer of the diacylglyceryl group from phosphatidylglycerol to the sulfhydryl group of the N-terminal cysteine of a prolipoprotein, the first step in the formation of mature lipoproteins.</text>
</comment>
<keyword evidence="9" id="KW-1185">Reference proteome</keyword>
<dbReference type="STRING" id="1594731.WEOB_017"/>
<dbReference type="Proteomes" id="UP000242753">
    <property type="component" value="Chromosome I"/>
</dbReference>
<gene>
    <name evidence="7 8" type="primary">lgt</name>
    <name evidence="8" type="ORF">WEOB_017</name>
</gene>
<evidence type="ECO:0000256" key="2">
    <source>
        <dbReference type="ARBA" id="ARBA00022475"/>
    </source>
</evidence>
<evidence type="ECO:0000313" key="8">
    <source>
        <dbReference type="EMBL" id="CEN31988.1"/>
    </source>
</evidence>
<dbReference type="NCBIfam" id="TIGR00544">
    <property type="entry name" value="lgt"/>
    <property type="match status" value="1"/>
</dbReference>
<dbReference type="GO" id="GO:0008961">
    <property type="term" value="F:phosphatidylglycerol-prolipoprotein diacylglyceryl transferase activity"/>
    <property type="evidence" value="ECO:0007669"/>
    <property type="project" value="UniProtKB-UniRule"/>
</dbReference>
<feature type="binding site" evidence="7">
    <location>
        <position position="143"/>
    </location>
    <ligand>
        <name>a 1,2-diacyl-sn-glycero-3-phospho-(1'-sn-glycerol)</name>
        <dbReference type="ChEBI" id="CHEBI:64716"/>
    </ligand>
</feature>
<dbReference type="EMBL" id="LN774881">
    <property type="protein sequence ID" value="CEN31988.1"/>
    <property type="molecule type" value="Genomic_DNA"/>
</dbReference>
<dbReference type="GO" id="GO:0042158">
    <property type="term" value="P:lipoprotein biosynthetic process"/>
    <property type="evidence" value="ECO:0007669"/>
    <property type="project" value="UniProtKB-UniRule"/>
</dbReference>
<feature type="transmembrane region" description="Helical" evidence="7">
    <location>
        <begin position="123"/>
        <end position="142"/>
    </location>
</feature>
<keyword evidence="2 7" id="KW-1003">Cell membrane</keyword>
<dbReference type="PATRIC" id="fig|1594731.3.peg.15"/>
<dbReference type="UniPathway" id="UPA00664"/>
<dbReference type="InterPro" id="IPR001640">
    <property type="entry name" value="Lgt"/>
</dbReference>
<evidence type="ECO:0000313" key="9">
    <source>
        <dbReference type="Proteomes" id="UP000242753"/>
    </source>
</evidence>
<feature type="transmembrane region" description="Helical" evidence="7">
    <location>
        <begin position="20"/>
        <end position="39"/>
    </location>
</feature>
<keyword evidence="3 7" id="KW-0808">Transferase</keyword>
<keyword evidence="5 7" id="KW-1133">Transmembrane helix</keyword>
<keyword evidence="8" id="KW-0449">Lipoprotein</keyword>
<comment type="pathway">
    <text evidence="7">Protein modification; lipoprotein biosynthesis (diacylglyceryl transfer).</text>
</comment>
<keyword evidence="6 7" id="KW-0472">Membrane</keyword>
<evidence type="ECO:0000256" key="1">
    <source>
        <dbReference type="ARBA" id="ARBA00007150"/>
    </source>
</evidence>
<reference evidence="9" key="1">
    <citation type="submission" date="2015-01" db="EMBL/GenBank/DDBJ databases">
        <authorList>
            <person name="Manzano-Marin A."/>
            <person name="Manzano-Marin A."/>
        </authorList>
    </citation>
    <scope>NUCLEOTIDE SEQUENCE [LARGE SCALE GENOMIC DNA]</scope>
    <source>
        <strain evidence="9">obscurior</strain>
    </source>
</reference>
<proteinExistence type="inferred from homology"/>
<dbReference type="EC" id="2.5.1.145" evidence="7"/>
<dbReference type="GO" id="GO:0005886">
    <property type="term" value="C:plasma membrane"/>
    <property type="evidence" value="ECO:0007669"/>
    <property type="project" value="UniProtKB-SubCell"/>
</dbReference>
<feature type="transmembrane region" description="Helical" evidence="7">
    <location>
        <begin position="200"/>
        <end position="218"/>
    </location>
</feature>
<dbReference type="PROSITE" id="PS01311">
    <property type="entry name" value="LGT"/>
    <property type="match status" value="1"/>
</dbReference>
<evidence type="ECO:0000256" key="7">
    <source>
        <dbReference type="HAMAP-Rule" id="MF_01147"/>
    </source>
</evidence>
<dbReference type="HAMAP" id="MF_01147">
    <property type="entry name" value="Lgt"/>
    <property type="match status" value="1"/>
</dbReference>
<evidence type="ECO:0000256" key="6">
    <source>
        <dbReference type="ARBA" id="ARBA00023136"/>
    </source>
</evidence>
<feature type="transmembrane region" description="Helical" evidence="7">
    <location>
        <begin position="60"/>
        <end position="83"/>
    </location>
</feature>
<feature type="transmembrane region" description="Helical" evidence="7">
    <location>
        <begin position="95"/>
        <end position="116"/>
    </location>
</feature>
<organism evidence="8 9">
    <name type="scientific">Candidatus Westeberhardia cardiocondylae</name>
    <dbReference type="NCBI Taxonomy" id="1594731"/>
    <lineage>
        <taxon>Bacteria</taxon>
        <taxon>Pseudomonadati</taxon>
        <taxon>Pseudomonadota</taxon>
        <taxon>Gammaproteobacteria</taxon>
        <taxon>Enterobacterales</taxon>
        <taxon>Enterobacteriaceae</taxon>
        <taxon>ant endosymbionts</taxon>
        <taxon>Candidatus Westeberhardia</taxon>
    </lineage>
</organism>
<evidence type="ECO:0000256" key="3">
    <source>
        <dbReference type="ARBA" id="ARBA00022679"/>
    </source>
</evidence>
<dbReference type="AlphaFoldDB" id="A0A0H5BWI5"/>
<dbReference type="RefSeq" id="WP_281263896.1">
    <property type="nucleotide sequence ID" value="NZ_LN774881.1"/>
</dbReference>
<dbReference type="KEGG" id="wca:WEOB_017"/>
<name>A0A0H5BWI5_9ENTR</name>
<comment type="catalytic activity">
    <reaction evidence="7">
        <text>L-cysteinyl-[prolipoprotein] + a 1,2-diacyl-sn-glycero-3-phospho-(1'-sn-glycerol) = an S-1,2-diacyl-sn-glyceryl-L-cysteinyl-[prolipoprotein] + sn-glycerol 1-phosphate + H(+)</text>
        <dbReference type="Rhea" id="RHEA:56712"/>
        <dbReference type="Rhea" id="RHEA-COMP:14679"/>
        <dbReference type="Rhea" id="RHEA-COMP:14680"/>
        <dbReference type="ChEBI" id="CHEBI:15378"/>
        <dbReference type="ChEBI" id="CHEBI:29950"/>
        <dbReference type="ChEBI" id="CHEBI:57685"/>
        <dbReference type="ChEBI" id="CHEBI:64716"/>
        <dbReference type="ChEBI" id="CHEBI:140658"/>
        <dbReference type="EC" id="2.5.1.145"/>
    </reaction>
</comment>
<dbReference type="PANTHER" id="PTHR30589">
    <property type="entry name" value="PROLIPOPROTEIN DIACYLGLYCERYL TRANSFERASE"/>
    <property type="match status" value="1"/>
</dbReference>
<keyword evidence="8" id="KW-0328">Glycosyltransferase</keyword>
<comment type="subcellular location">
    <subcellularLocation>
        <location evidence="7">Cell membrane</location>
        <topology evidence="7">Multi-pass membrane protein</topology>
    </subcellularLocation>
</comment>
<comment type="similarity">
    <text evidence="1 7">Belongs to the Lgt family.</text>
</comment>
<sequence length="284" mass="33857">MYYFIFPLFDPVFFSFYDISFRWYSLMYLISFIFTQWLVKKRIKYFFYSTKFSKEKITNLIYICFIGMVVGGRIGYVLFYNFSFFCSNPSYIFKIWNGGMSFHGGLLGVIVVIFCFSFRKKCCFFYFTDLLSPIVPFGLGVGRLGNFINGELWGKVSINNSLAMFFPSSLNSDIKFLYLHPELNEFFKYYGMFPRHPSQLYELFFEGVLLFIILNIFIRKIRPVGSVSGLFLIIYGVFRIFVEFYREPDYLYNDFSMGQILSFPMVFFGVIIMIWSYYPLRRIL</sequence>
<evidence type="ECO:0000256" key="4">
    <source>
        <dbReference type="ARBA" id="ARBA00022692"/>
    </source>
</evidence>
<evidence type="ECO:0000256" key="5">
    <source>
        <dbReference type="ARBA" id="ARBA00022989"/>
    </source>
</evidence>
<dbReference type="Pfam" id="PF01790">
    <property type="entry name" value="LGT"/>
    <property type="match status" value="1"/>
</dbReference>
<protein>
    <recommendedName>
        <fullName evidence="7">Phosphatidylglycerol--prolipoprotein diacylglyceryl transferase</fullName>
        <ecNumber evidence="7">2.5.1.145</ecNumber>
    </recommendedName>
</protein>
<accession>A0A0H5BWI5</accession>
<feature type="transmembrane region" description="Helical" evidence="7">
    <location>
        <begin position="257"/>
        <end position="278"/>
    </location>
</feature>
<keyword evidence="4 7" id="KW-0812">Transmembrane</keyword>
<feature type="transmembrane region" description="Helical" evidence="7">
    <location>
        <begin position="225"/>
        <end position="245"/>
    </location>
</feature>